<protein>
    <submittedName>
        <fullName evidence="2">Uncharacterized protein</fullName>
    </submittedName>
</protein>
<sequence>MIGFACCFIFLLPLVAGLCWYFVWSAAPVGQSDIGRPVPLVVPDCVTGYSDWKNQWSDEVRSYCCQHYHRACAPHIEYKPKVVVHDVRVPVQVPLDQPVPVPVTYHKTVYVKAPPPYQCALSEHLDVEKWSAQHQRYCCYEKGITCKPVIVNKDVYHTVHKVKNVYVPHYIPAPAPHTKVTYKEIPYPVPDSPKVIPMPVPGHTIVKHTFQVKPKFIKVPVPGKTEIIRKPVPVPVPSKPIYQYFHEHHEHHDHHEHDTDYDCDAGYKNWYFGWSGVKKAFCCDHFNKGCPGSWHGEFHLHTHVEEGMGHATGKIYDCEAGFFNWQQGWSDSKKNWCCDHTQKGCEKFHCSGASRAWGAARQDWCCSHYQAGCPQTTLSPLGCDAVCTYKGESSSCKDRISWTTDHVFSGHGNACALAYSRIQVECDVCRACSVEAAGCQVHAAASEPFDCQAAFNNFVRAWSPQKKVWCCNVKKMGCEGANAPTVDAGFGMVWKHVQVNGAWVWMAVKGDGVASLPYDCHAGLAHHFTGWSAGKKSWCCTNQHLGCGAGGAGAGGAGGGGASGGGSWGGGASGGGSWGGGASGGSSSMPPGIANAGMMWQHTNSGGHWHWVQVHSSGHLDFDCVAGYQNWHDGWHWCCSHFGKACQ</sequence>
<organism evidence="2 3">
    <name type="scientific">Effrenium voratum</name>
    <dbReference type="NCBI Taxonomy" id="2562239"/>
    <lineage>
        <taxon>Eukaryota</taxon>
        <taxon>Sar</taxon>
        <taxon>Alveolata</taxon>
        <taxon>Dinophyceae</taxon>
        <taxon>Suessiales</taxon>
        <taxon>Symbiodiniaceae</taxon>
        <taxon>Effrenium</taxon>
    </lineage>
</organism>
<feature type="signal peptide" evidence="1">
    <location>
        <begin position="1"/>
        <end position="17"/>
    </location>
</feature>
<evidence type="ECO:0000256" key="1">
    <source>
        <dbReference type="SAM" id="SignalP"/>
    </source>
</evidence>
<reference evidence="2" key="1">
    <citation type="submission" date="2023-08" db="EMBL/GenBank/DDBJ databases">
        <authorList>
            <person name="Chen Y."/>
            <person name="Shah S."/>
            <person name="Dougan E. K."/>
            <person name="Thang M."/>
            <person name="Chan C."/>
        </authorList>
    </citation>
    <scope>NUCLEOTIDE SEQUENCE</scope>
</reference>
<evidence type="ECO:0000313" key="2">
    <source>
        <dbReference type="EMBL" id="CAJ1393184.1"/>
    </source>
</evidence>
<keyword evidence="1" id="KW-0732">Signal</keyword>
<accession>A0AA36N5H3</accession>
<dbReference type="AlphaFoldDB" id="A0AA36N5H3"/>
<keyword evidence="3" id="KW-1185">Reference proteome</keyword>
<evidence type="ECO:0000313" key="3">
    <source>
        <dbReference type="Proteomes" id="UP001178507"/>
    </source>
</evidence>
<proteinExistence type="predicted"/>
<comment type="caution">
    <text evidence="2">The sequence shown here is derived from an EMBL/GenBank/DDBJ whole genome shotgun (WGS) entry which is preliminary data.</text>
</comment>
<dbReference type="Proteomes" id="UP001178507">
    <property type="component" value="Unassembled WGS sequence"/>
</dbReference>
<name>A0AA36N5H3_9DINO</name>
<gene>
    <name evidence="2" type="ORF">EVOR1521_LOCUS18105</name>
</gene>
<dbReference type="EMBL" id="CAUJNA010002502">
    <property type="protein sequence ID" value="CAJ1393184.1"/>
    <property type="molecule type" value="Genomic_DNA"/>
</dbReference>
<feature type="chain" id="PRO_5041293322" evidence="1">
    <location>
        <begin position="18"/>
        <end position="647"/>
    </location>
</feature>